<feature type="compositionally biased region" description="Basic and acidic residues" evidence="1">
    <location>
        <begin position="1277"/>
        <end position="1286"/>
    </location>
</feature>
<feature type="compositionally biased region" description="Polar residues" evidence="1">
    <location>
        <begin position="1335"/>
        <end position="1356"/>
    </location>
</feature>
<feature type="compositionally biased region" description="Basic and acidic residues" evidence="1">
    <location>
        <begin position="1363"/>
        <end position="1372"/>
    </location>
</feature>
<feature type="compositionally biased region" description="Low complexity" evidence="1">
    <location>
        <begin position="392"/>
        <end position="405"/>
    </location>
</feature>
<feature type="compositionally biased region" description="Polar residues" evidence="1">
    <location>
        <begin position="1287"/>
        <end position="1296"/>
    </location>
</feature>
<reference evidence="2 3" key="1">
    <citation type="submission" date="2018-06" db="EMBL/GenBank/DDBJ databases">
        <title>Genome analysis of cellulolytic fungus Trichoderma lentiforme CFAM-422.</title>
        <authorList>
            <person name="Steindorff A.S."/>
            <person name="Formighieri E.F."/>
            <person name="Midorikawa G.E.O."/>
            <person name="Tamietti M.S."/>
            <person name="Ramos E.Z."/>
            <person name="Silva A.S."/>
            <person name="Bon E.P.S."/>
            <person name="Mendes T.D."/>
            <person name="Damaso M.C.T."/>
            <person name="Favaro L.C.L."/>
        </authorList>
    </citation>
    <scope>NUCLEOTIDE SEQUENCE [LARGE SCALE GENOMIC DNA]</scope>
    <source>
        <strain evidence="2 3">CFAM-422</strain>
    </source>
</reference>
<feature type="compositionally biased region" description="Polar residues" evidence="1">
    <location>
        <begin position="1617"/>
        <end position="1626"/>
    </location>
</feature>
<feature type="compositionally biased region" description="Basic residues" evidence="1">
    <location>
        <begin position="1318"/>
        <end position="1332"/>
    </location>
</feature>
<evidence type="ECO:0000313" key="3">
    <source>
        <dbReference type="Proteomes" id="UP000801864"/>
    </source>
</evidence>
<feature type="compositionally biased region" description="Polar residues" evidence="1">
    <location>
        <begin position="1169"/>
        <end position="1186"/>
    </location>
</feature>
<feature type="region of interest" description="Disordered" evidence="1">
    <location>
        <begin position="278"/>
        <end position="303"/>
    </location>
</feature>
<sequence>MAETIKMNLQPAPHSVLYAAGFPRVYAENYPHGDRAAFAKYYPYGIPVTYKMMHGVQSQGVAQTYLEDNLPVGFYTNVPAKAKAFISTSNGSRPFRKLDHILPQRRIHLWSKDEIQAICNSLRKVFWNELKYMQQPHCWDDLWTFFDAHDIYHNGCMNLWNVINTLWDENKLISVDVRREVAAHIGHWADEWLKREQNQEKLTKWQESHGPVFRILDDQDHDSLGLIHDDVVPLIASALKGRRVFLLSNKETKQVEEPVDLISACRTNSIENWLTGQRVFDNNGLPPPPPSEPHRGSSAPNEPAPCIVENGKHYFLPQHCFPLTESPSGPTQALQALQKSAEAAVPSRQSTKSGVVIVNGSNLPKQLQSSINKVEKKKASEFQSQSDPRRIASMPEASSPAASGPGLDSKHNTIMPATGNGDASVTEARRSSESASLSASNKISSGHPLPSEKGGEESAVNNFIREVAELEHNKQYASIDQPFDKRYSGNVRQLESRIHPESEGQFPPHEAARLGKGQAQGTDGPFNDPTIMTRQWQSSQSFHRLAQDQRHPIGNPPDDFTRQNLAAPMRASPEPTPFYMQPEKAFMPHPSSKDEFPHQNGHFYSTANRPVPHPAPYRDISGSSQVMPLQQLTNGTHSGAMVAPKLRNAATNGSDESIQLAQSTRSELLHGSSTSSMHNEYRNDSQPYHQVGQRRGSFAQKTHGWNSGQQAHSDHHPTSREPYLNKSWRRSAQPERTRQASWCLNPGGPNSGEYTPCACSGCNERNRSIWVRVYHDAFAPNIDVQTTLKFGIGNRFGKVEEAYPAPSQNKDAFIVRFAKESSVPQVLAFGSVKLPEKGIRITIRPAHRSKWMNNHQHQQPRRLPPLPIAHQQTMWDASTPSSMNVGNAHTTGPSPSLSATPTHTPERGQIANSPSSKSTETLPCEIRSDRSVAQETTLPVEAASIPGTDQLGETQSTDSRGQATSVKDEKPHEPEQTSTRAALSVQTKKGKKKEMASQSKPLSQAYTGGEDSKCSETIPGGEDGRRPLHKKARVALPSSPMKLAGATTEECKASSSAAPHSDTGDGSCTPKSPQGEAEETQASEQVDIPCPNTSTTEAVVQNDAKLEKDQTPVSSDFKKAQNSVPKVGADLSPTTKISENIFTEDEIKERKQAWNRIPMPLDPRKSRKLGTSVTSGQPPMPQTQKEVSSDVLKNTRAPASCVDERAQLGSSDLSGVDKITPEESMERVEESAEAAEDVAQKLVGDEGSSLEQKLYAPDEQSRIALRNEDFSSSSKLEPSESFHRASEQSVEDTLTTPGMVLTTDDGEASTEAISQSKPKTKWNKNKKTKKRLASALQTDLQKETGSQEVSPPNLGTSAVPAQEKLRMNHDTLKPSSATTGPASNSLRFSERIDESSIEPFGEPREQTMTGNRTQYPYDTLPRGRLDFRSNAGGSLKIPKKRKNKYPSITSKTFEASTAGRLVSTQSRDAAGGPTPTTDIKGAIATSSVTPAGEADASKKSRLNPLATAFVSPRKSTTTGASTEAAPYSPRAASSRAGLAEISVEKMQPPSKFKIIRRPATANNSPSKVPQLSQKLSQGSKGADSFESSTKQQENNRNEIQRDWSKDKHQRERENIKLGNSNTTSPTKDGGKKNASLDTQDWPALPVSRVRSATLQ</sequence>
<feature type="region of interest" description="Disordered" evidence="1">
    <location>
        <begin position="368"/>
        <end position="457"/>
    </location>
</feature>
<feature type="region of interest" description="Disordered" evidence="1">
    <location>
        <begin position="499"/>
        <end position="524"/>
    </location>
</feature>
<feature type="compositionally biased region" description="Basic and acidic residues" evidence="1">
    <location>
        <begin position="1593"/>
        <end position="1615"/>
    </location>
</feature>
<comment type="caution">
    <text evidence="2">The sequence shown here is derived from an EMBL/GenBank/DDBJ whole genome shotgun (WGS) entry which is preliminary data.</text>
</comment>
<accession>A0A9P4XJ74</accession>
<evidence type="ECO:0000256" key="1">
    <source>
        <dbReference type="SAM" id="MobiDB-lite"/>
    </source>
</evidence>
<organism evidence="2 3">
    <name type="scientific">Trichoderma lentiforme</name>
    <dbReference type="NCBI Taxonomy" id="1567552"/>
    <lineage>
        <taxon>Eukaryota</taxon>
        <taxon>Fungi</taxon>
        <taxon>Dikarya</taxon>
        <taxon>Ascomycota</taxon>
        <taxon>Pezizomycotina</taxon>
        <taxon>Sordariomycetes</taxon>
        <taxon>Hypocreomycetidae</taxon>
        <taxon>Hypocreales</taxon>
        <taxon>Hypocreaceae</taxon>
        <taxon>Trichoderma</taxon>
    </lineage>
</organism>
<evidence type="ECO:0008006" key="4">
    <source>
        <dbReference type="Google" id="ProtNLM"/>
    </source>
</evidence>
<feature type="compositionally biased region" description="Polar residues" evidence="1">
    <location>
        <begin position="1406"/>
        <end position="1416"/>
    </location>
</feature>
<feature type="region of interest" description="Disordered" evidence="1">
    <location>
        <begin position="660"/>
        <end position="731"/>
    </location>
</feature>
<gene>
    <name evidence="2" type="ORF">CFAM422_004626</name>
</gene>
<feature type="compositionally biased region" description="Polar residues" evidence="1">
    <location>
        <begin position="1446"/>
        <end position="1455"/>
    </location>
</feature>
<feature type="compositionally biased region" description="Polar residues" evidence="1">
    <location>
        <begin position="1560"/>
        <end position="1592"/>
    </location>
</feature>
<feature type="compositionally biased region" description="Basic and acidic residues" evidence="1">
    <location>
        <begin position="1219"/>
        <end position="1230"/>
    </location>
</feature>
<feature type="compositionally biased region" description="Polar residues" evidence="1">
    <location>
        <begin position="877"/>
        <end position="903"/>
    </location>
</feature>
<feature type="compositionally biased region" description="Low complexity" evidence="1">
    <location>
        <begin position="433"/>
        <end position="445"/>
    </location>
</feature>
<feature type="compositionally biased region" description="Polar residues" evidence="1">
    <location>
        <begin position="976"/>
        <end position="987"/>
    </location>
</feature>
<feature type="compositionally biased region" description="Polar residues" evidence="1">
    <location>
        <begin position="910"/>
        <end position="921"/>
    </location>
</feature>
<feature type="compositionally biased region" description="Polar residues" evidence="1">
    <location>
        <begin position="1053"/>
        <end position="1072"/>
    </location>
</feature>
<name>A0A9P4XJ74_9HYPO</name>
<protein>
    <recommendedName>
        <fullName evidence="4">RRM domain-containing protein</fullName>
    </recommendedName>
</protein>
<feature type="compositionally biased region" description="Polar residues" evidence="1">
    <location>
        <begin position="951"/>
        <end position="965"/>
    </location>
</feature>
<feature type="compositionally biased region" description="Polar residues" evidence="1">
    <location>
        <begin position="699"/>
        <end position="711"/>
    </location>
</feature>
<evidence type="ECO:0000313" key="2">
    <source>
        <dbReference type="EMBL" id="KAF3072773.1"/>
    </source>
</evidence>
<proteinExistence type="predicted"/>
<dbReference type="Proteomes" id="UP000801864">
    <property type="component" value="Unassembled WGS sequence"/>
</dbReference>
<keyword evidence="3" id="KW-1185">Reference proteome</keyword>
<feature type="region of interest" description="Disordered" evidence="1">
    <location>
        <begin position="1153"/>
        <end position="1655"/>
    </location>
</feature>
<feature type="compositionally biased region" description="Polar residues" evidence="1">
    <location>
        <begin position="660"/>
        <end position="688"/>
    </location>
</feature>
<feature type="compositionally biased region" description="Basic and acidic residues" evidence="1">
    <location>
        <begin position="966"/>
        <end position="975"/>
    </location>
</feature>
<feature type="region of interest" description="Disordered" evidence="1">
    <location>
        <begin position="877"/>
        <end position="1132"/>
    </location>
</feature>
<feature type="compositionally biased region" description="Polar residues" evidence="1">
    <location>
        <begin position="1373"/>
        <end position="1387"/>
    </location>
</feature>
<dbReference type="EMBL" id="QLNT01000007">
    <property type="protein sequence ID" value="KAF3072773.1"/>
    <property type="molecule type" value="Genomic_DNA"/>
</dbReference>
<feature type="compositionally biased region" description="Polar residues" evidence="1">
    <location>
        <begin position="326"/>
        <end position="338"/>
    </location>
</feature>
<feature type="compositionally biased region" description="Polar residues" evidence="1">
    <location>
        <begin position="996"/>
        <end position="1006"/>
    </location>
</feature>
<feature type="compositionally biased region" description="Low complexity" evidence="1">
    <location>
        <begin position="1524"/>
        <end position="1536"/>
    </location>
</feature>
<feature type="compositionally biased region" description="Basic and acidic residues" evidence="1">
    <location>
        <begin position="1259"/>
        <end position="1269"/>
    </location>
</feature>
<feature type="region of interest" description="Disordered" evidence="1">
    <location>
        <begin position="326"/>
        <end position="351"/>
    </location>
</feature>